<accession>A0ABD3VML4</accession>
<dbReference type="PROSITE" id="PS50835">
    <property type="entry name" value="IG_LIKE"/>
    <property type="match status" value="2"/>
</dbReference>
<name>A0ABD3VML4_SINWO</name>
<dbReference type="SUPFAM" id="SSF48726">
    <property type="entry name" value="Immunoglobulin"/>
    <property type="match status" value="1"/>
</dbReference>
<reference evidence="8 9" key="1">
    <citation type="submission" date="2024-11" db="EMBL/GenBank/DDBJ databases">
        <title>Chromosome-level genome assembly of the freshwater bivalve Anodonta woodiana.</title>
        <authorList>
            <person name="Chen X."/>
        </authorList>
    </citation>
    <scope>NUCLEOTIDE SEQUENCE [LARGE SCALE GENOMIC DNA]</scope>
    <source>
        <strain evidence="8">MN2024</strain>
        <tissue evidence="8">Gills</tissue>
    </source>
</reference>
<evidence type="ECO:0000256" key="5">
    <source>
        <dbReference type="ARBA" id="ARBA00023319"/>
    </source>
</evidence>
<evidence type="ECO:0000256" key="3">
    <source>
        <dbReference type="ARBA" id="ARBA00023157"/>
    </source>
</evidence>
<keyword evidence="6" id="KW-0812">Transmembrane</keyword>
<keyword evidence="4" id="KW-0325">Glycoprotein</keyword>
<feature type="domain" description="Ig-like" evidence="7">
    <location>
        <begin position="64"/>
        <end position="147"/>
    </location>
</feature>
<dbReference type="InterPro" id="IPR013783">
    <property type="entry name" value="Ig-like_fold"/>
</dbReference>
<keyword evidence="9" id="KW-1185">Reference proteome</keyword>
<comment type="subcellular location">
    <subcellularLocation>
        <location evidence="1">Membrane</location>
        <topology evidence="1">Single-pass type I membrane protein</topology>
    </subcellularLocation>
</comment>
<keyword evidence="2 6" id="KW-0472">Membrane</keyword>
<sequence>MNDSILVTNTPTVEGLYTTISQITVSFKRIDRNKVMYCDAFIGGQEPVSSRQVVVDVWYQPSVPHVVVYGEANDRFPWLQNGTGTLKCHSSDYGNPNSTIHWNAHRGVPNKEGNLIIADLVPNDNGREVGCKLENNFTIKTHMHAVSRPIRLYVEYYPNLQYNVSSPLVVNESASAYVLCEAYGDPSPVIIRWGNGTNGSILKFGKITRQNAGTYVCEAISISNKYGPLISWSKLDINVLSVGENKDRSVHVVVTNIMIIAIGAAIAVSYAAVIATVIVLRKRRRSLANRQN</sequence>
<evidence type="ECO:0000256" key="6">
    <source>
        <dbReference type="SAM" id="Phobius"/>
    </source>
</evidence>
<dbReference type="AlphaFoldDB" id="A0ABD3VML4"/>
<gene>
    <name evidence="8" type="ORF">ACJMK2_008775</name>
</gene>
<keyword evidence="3" id="KW-1015">Disulfide bond</keyword>
<dbReference type="PANTHER" id="PTHR11640">
    <property type="entry name" value="NEPHRIN"/>
    <property type="match status" value="1"/>
</dbReference>
<dbReference type="InterPro" id="IPR003599">
    <property type="entry name" value="Ig_sub"/>
</dbReference>
<organism evidence="8 9">
    <name type="scientific">Sinanodonta woodiana</name>
    <name type="common">Chinese pond mussel</name>
    <name type="synonym">Anodonta woodiana</name>
    <dbReference type="NCBI Taxonomy" id="1069815"/>
    <lineage>
        <taxon>Eukaryota</taxon>
        <taxon>Metazoa</taxon>
        <taxon>Spiralia</taxon>
        <taxon>Lophotrochozoa</taxon>
        <taxon>Mollusca</taxon>
        <taxon>Bivalvia</taxon>
        <taxon>Autobranchia</taxon>
        <taxon>Heteroconchia</taxon>
        <taxon>Palaeoheterodonta</taxon>
        <taxon>Unionida</taxon>
        <taxon>Unionoidea</taxon>
        <taxon>Unionidae</taxon>
        <taxon>Unioninae</taxon>
        <taxon>Sinanodonta</taxon>
    </lineage>
</organism>
<evidence type="ECO:0000259" key="7">
    <source>
        <dbReference type="PROSITE" id="PS50835"/>
    </source>
</evidence>
<dbReference type="SMART" id="SM00409">
    <property type="entry name" value="IG"/>
    <property type="match status" value="2"/>
</dbReference>
<evidence type="ECO:0000256" key="1">
    <source>
        <dbReference type="ARBA" id="ARBA00004479"/>
    </source>
</evidence>
<evidence type="ECO:0000256" key="4">
    <source>
        <dbReference type="ARBA" id="ARBA00023180"/>
    </source>
</evidence>
<dbReference type="InterPro" id="IPR051275">
    <property type="entry name" value="Cell_adhesion_signaling"/>
</dbReference>
<feature type="transmembrane region" description="Helical" evidence="6">
    <location>
        <begin position="257"/>
        <end position="280"/>
    </location>
</feature>
<evidence type="ECO:0000313" key="8">
    <source>
        <dbReference type="EMBL" id="KAL3862829.1"/>
    </source>
</evidence>
<keyword evidence="6" id="KW-1133">Transmembrane helix</keyword>
<dbReference type="InterPro" id="IPR036179">
    <property type="entry name" value="Ig-like_dom_sf"/>
</dbReference>
<evidence type="ECO:0000256" key="2">
    <source>
        <dbReference type="ARBA" id="ARBA00023136"/>
    </source>
</evidence>
<protein>
    <recommendedName>
        <fullName evidence="7">Ig-like domain-containing protein</fullName>
    </recommendedName>
</protein>
<dbReference type="PANTHER" id="PTHR11640:SF164">
    <property type="entry name" value="MAM DOMAIN-CONTAINING GLYCOSYLPHOSPHATIDYLINOSITOL ANCHOR PROTEIN 1"/>
    <property type="match status" value="1"/>
</dbReference>
<comment type="caution">
    <text evidence="8">The sequence shown here is derived from an EMBL/GenBank/DDBJ whole genome shotgun (WGS) entry which is preliminary data.</text>
</comment>
<keyword evidence="5" id="KW-0393">Immunoglobulin domain</keyword>
<feature type="non-terminal residue" evidence="8">
    <location>
        <position position="292"/>
    </location>
</feature>
<evidence type="ECO:0000313" key="9">
    <source>
        <dbReference type="Proteomes" id="UP001634394"/>
    </source>
</evidence>
<dbReference type="InterPro" id="IPR007110">
    <property type="entry name" value="Ig-like_dom"/>
</dbReference>
<dbReference type="EMBL" id="JBJQND010000011">
    <property type="protein sequence ID" value="KAL3862829.1"/>
    <property type="molecule type" value="Genomic_DNA"/>
</dbReference>
<feature type="domain" description="Ig-like" evidence="7">
    <location>
        <begin position="158"/>
        <end position="219"/>
    </location>
</feature>
<dbReference type="GO" id="GO:0016020">
    <property type="term" value="C:membrane"/>
    <property type="evidence" value="ECO:0007669"/>
    <property type="project" value="UniProtKB-SubCell"/>
</dbReference>
<proteinExistence type="predicted"/>
<dbReference type="Gene3D" id="2.60.40.10">
    <property type="entry name" value="Immunoglobulins"/>
    <property type="match status" value="1"/>
</dbReference>
<dbReference type="Proteomes" id="UP001634394">
    <property type="component" value="Unassembled WGS sequence"/>
</dbReference>